<reference evidence="3 4" key="1">
    <citation type="journal article" date="2014" name="Nat. Genet.">
        <title>Whole-genome sequence of a flatfish provides insights into ZW sex chromosome evolution and adaptation to a benthic lifestyle.</title>
        <authorList>
            <person name="Chen S."/>
            <person name="Zhang G."/>
            <person name="Shao C."/>
            <person name="Huang Q."/>
            <person name="Liu G."/>
            <person name="Zhang P."/>
            <person name="Song W."/>
            <person name="An N."/>
            <person name="Chalopin D."/>
            <person name="Volff J.N."/>
            <person name="Hong Y."/>
            <person name="Li Q."/>
            <person name="Sha Z."/>
            <person name="Zhou H."/>
            <person name="Xie M."/>
            <person name="Yu Q."/>
            <person name="Liu Y."/>
            <person name="Xiang H."/>
            <person name="Wang N."/>
            <person name="Wu K."/>
            <person name="Yang C."/>
            <person name="Zhou Q."/>
            <person name="Liao X."/>
            <person name="Yang L."/>
            <person name="Hu Q."/>
            <person name="Zhang J."/>
            <person name="Meng L."/>
            <person name="Jin L."/>
            <person name="Tian Y."/>
            <person name="Lian J."/>
            <person name="Yang J."/>
            <person name="Miao G."/>
            <person name="Liu S."/>
            <person name="Liang Z."/>
            <person name="Yan F."/>
            <person name="Li Y."/>
            <person name="Sun B."/>
            <person name="Zhang H."/>
            <person name="Zhang J."/>
            <person name="Zhu Y."/>
            <person name="Du M."/>
            <person name="Zhao Y."/>
            <person name="Schartl M."/>
            <person name="Tang Q."/>
            <person name="Wang J."/>
        </authorList>
    </citation>
    <scope>NUCLEOTIDE SEQUENCE</scope>
</reference>
<feature type="region of interest" description="Disordered" evidence="1">
    <location>
        <begin position="573"/>
        <end position="596"/>
    </location>
</feature>
<feature type="compositionally biased region" description="Polar residues" evidence="1">
    <location>
        <begin position="303"/>
        <end position="323"/>
    </location>
</feature>
<dbReference type="InterPro" id="IPR011993">
    <property type="entry name" value="PH-like_dom_sf"/>
</dbReference>
<feature type="region of interest" description="Disordered" evidence="1">
    <location>
        <begin position="1343"/>
        <end position="1396"/>
    </location>
</feature>
<dbReference type="SUPFAM" id="SSF48065">
    <property type="entry name" value="DBL homology domain (DH-domain)"/>
    <property type="match status" value="1"/>
</dbReference>
<dbReference type="GO" id="GO:0005085">
    <property type="term" value="F:guanyl-nucleotide exchange factor activity"/>
    <property type="evidence" value="ECO:0007669"/>
    <property type="project" value="InterPro"/>
</dbReference>
<feature type="compositionally biased region" description="Basic and acidic residues" evidence="1">
    <location>
        <begin position="1069"/>
        <end position="1078"/>
    </location>
</feature>
<dbReference type="InterPro" id="IPR000219">
    <property type="entry name" value="DH_dom"/>
</dbReference>
<feature type="compositionally biased region" description="Polar residues" evidence="1">
    <location>
        <begin position="574"/>
        <end position="596"/>
    </location>
</feature>
<dbReference type="SMART" id="SM00325">
    <property type="entry name" value="RhoGEF"/>
    <property type="match status" value="1"/>
</dbReference>
<feature type="compositionally biased region" description="Polar residues" evidence="1">
    <location>
        <begin position="336"/>
        <end position="346"/>
    </location>
</feature>
<dbReference type="Ensembl" id="ENSCSET00000010030.1">
    <property type="protein sequence ID" value="ENSCSEP00000009912.1"/>
    <property type="gene ID" value="ENSCSEG00000006359.1"/>
</dbReference>
<organism evidence="3 4">
    <name type="scientific">Cynoglossus semilaevis</name>
    <name type="common">Tongue sole</name>
    <dbReference type="NCBI Taxonomy" id="244447"/>
    <lineage>
        <taxon>Eukaryota</taxon>
        <taxon>Metazoa</taxon>
        <taxon>Chordata</taxon>
        <taxon>Craniata</taxon>
        <taxon>Vertebrata</taxon>
        <taxon>Euteleostomi</taxon>
        <taxon>Actinopterygii</taxon>
        <taxon>Neopterygii</taxon>
        <taxon>Teleostei</taxon>
        <taxon>Neoteleostei</taxon>
        <taxon>Acanthomorphata</taxon>
        <taxon>Carangaria</taxon>
        <taxon>Pleuronectiformes</taxon>
        <taxon>Pleuronectoidei</taxon>
        <taxon>Cynoglossidae</taxon>
        <taxon>Cynoglossinae</taxon>
        <taxon>Cynoglossus</taxon>
    </lineage>
</organism>
<feature type="compositionally biased region" description="Basic and acidic residues" evidence="1">
    <location>
        <begin position="379"/>
        <end position="391"/>
    </location>
</feature>
<protein>
    <submittedName>
        <fullName evidence="3">Pleckstrin homology domain containing, family G (with RhoGef domain) member 4</fullName>
    </submittedName>
</protein>
<dbReference type="Pfam" id="PF00621">
    <property type="entry name" value="RhoGEF"/>
    <property type="match status" value="1"/>
</dbReference>
<feature type="compositionally biased region" description="Low complexity" evidence="1">
    <location>
        <begin position="1916"/>
        <end position="1928"/>
    </location>
</feature>
<feature type="compositionally biased region" description="Acidic residues" evidence="1">
    <location>
        <begin position="400"/>
        <end position="409"/>
    </location>
</feature>
<evidence type="ECO:0000259" key="2">
    <source>
        <dbReference type="PROSITE" id="PS50010"/>
    </source>
</evidence>
<evidence type="ECO:0000256" key="1">
    <source>
        <dbReference type="SAM" id="MobiDB-lite"/>
    </source>
</evidence>
<dbReference type="PANTHER" id="PTHR45845:SF4">
    <property type="entry name" value="PLECKSTRIN HOMOLOGY DOMAIN CONTAINING, FAMILY G (WITH RHOGEF DOMAIN) MEMBER 4"/>
    <property type="match status" value="1"/>
</dbReference>
<feature type="compositionally biased region" description="Basic and acidic residues" evidence="1">
    <location>
        <begin position="1159"/>
        <end position="1235"/>
    </location>
</feature>
<dbReference type="InterPro" id="IPR035899">
    <property type="entry name" value="DBL_dom_sf"/>
</dbReference>
<reference evidence="3" key="3">
    <citation type="submission" date="2025-09" db="UniProtKB">
        <authorList>
            <consortium name="Ensembl"/>
        </authorList>
    </citation>
    <scope>IDENTIFICATION</scope>
</reference>
<dbReference type="Pfam" id="PF22697">
    <property type="entry name" value="SOS1_NGEF_PH"/>
    <property type="match status" value="1"/>
</dbReference>
<dbReference type="Gene3D" id="2.30.29.30">
    <property type="entry name" value="Pleckstrin-homology domain (PH domain)/Phosphotyrosine-binding domain (PTB)"/>
    <property type="match status" value="1"/>
</dbReference>
<feature type="compositionally biased region" description="Polar residues" evidence="1">
    <location>
        <begin position="618"/>
        <end position="628"/>
    </location>
</feature>
<keyword evidence="4" id="KW-1185">Reference proteome</keyword>
<dbReference type="CDD" id="cd00160">
    <property type="entry name" value="RhoGEF"/>
    <property type="match status" value="1"/>
</dbReference>
<dbReference type="InParanoid" id="A0A3P8V5T0"/>
<sequence length="2334" mass="263816">MDSESVDLCVRKVLSSLYPPFRVTSETVLCQVLSVINSCYRGDIVRFLLHFLLPAKHLLETLQQHNFVPSCDEGWPLCVQGKLVIHLCPLDQHLLLPGDFYLQVSLPLGSYNASCRSSASPSPRLLLCSITACSSHVEQQELSEVALRSLFSMAWLDSANRERERRGAPRLERCILVANTDVFKVPWEDLVYPQLLSRSCTAHKHQQEVHHIDSSTLEDVKVFQPTKTEQSSSEADDSEGEYVELSELKPPTEPCLSPQRGSLTQKISRQLRLRGSTHTFTDTHALYHTLENTESDKHGLQPHNYTYTSADTHSPHNTQLSDNTHTLTETTKHTQQPDYAQHTSRLSEVMEEASTLSCSFSAWSPPEIIETSSSQPQPEEQKQGMKEEMGQKENAILLEKEEEEEEEEGVSGNNAIGMEKEDEDEKHKSKEEAQLLIVQDSREEKEDQEEVMKERKSGGEEESAGSVLKTDFDSYYINSTHRTNAVDCCSEKTSYVNTNLYSENTAQTTFGDCYHGNITKPPSAAHENMSHRTNPEDLYCGNTTQATDSQDINGDMGTNSEVFYCENTPRRNSVEFNKTNSTQRLSSEETGCDNTTLRTNSEDSYCETATQSNSNCAIETRQTNSGGSCSEGATPRKRNKRRRRRRRLTNSTSLSFADTNSNNTTLRTSSENSCCENTAQTNRGYENTPPSSKSDVSICKDDLEKDTLHDSCFDITTQKEEFKDSYCEEITQPNFGDSYCENNKQNKNPEDPFCDYATKESDSNYSFGESVSPQSCGVTDGTNSEDACCENATQPVSEDLFCKKNTQPGSREFHCEKPGFREFHCENATLTNFKDSCFENTNQRMYSKDSYCGNTVKGLHSDGHYTEDTSNTKSDDFCCENIKQGAHLEESCCKNVKPSPAPEECMLTVSTWSQVLGETNPEDSYCENTTKGANLEDSCDNITPRSNINVLHCKNTNKRAAPDDLYCENTTSTNTKNADSENAKQRTHIKNSFCENTVKRRHSEGTYCENTTQTSSDFFNCKNLVKTCAILKLSPVFEEHIWTGSTSSIKLSSGTEAFEIGEEEEERGDDPQEDKAEAQEQSSVEQELKNKHDQEVKQCVFEGEEQQVWKEQLEEEKQEEDEKEQEKQEENDVHEKLKCSYEEEKEKCICEGDVEKEEEEQHHASEDQEENQHLVEKIEEEKEQTWNSEEECRQKEEDLLVKGEEDVEEPQKEEEKAEKQQQEKMEHHCGHGDKEEHDEEVGAEGCSDLEAEGLTTDSADLQSEPGHLGLSADSVSIPKHFPVKSPETVLSNQAVQSHQSSCPPKSTQSLQTFHSTQSSQALDHNRPLQIPPSVQIHQVLQSHRLSPSPNSLLSHQSGQSSESTQSPLFSYNHVSFQSPPSNNHLKSPHSSNVLESPRSTSIFHAPQIFHSSRSPQSPQFPQYSKSSQSTFYSLLLNSGAVCLPGSTDRNGRALLTVSTWSSVWSHPDCEGADLLHLLLYYSSTLREEVRASGLTVLVDARRTAPVPALFSALRCLQEKNSSVHTVLLLVDKDSSYMRVDKRTLPQVEVLTSLKSLDRQVALQQVPVEFGGSFSFSQSSWLYFRSRVEQLTKQCQDVIRLLQETINILQTTPLPAAAQDAELLSSRYKSAMSSVLADSRLVQLQQEGGASLSWLRREAESKAWSAPVEKVSSLYNQVDELLHCLVTLSNTRTRQLSFILDFNSLEQELTEVSLWLRQEAEPRLKNLSKEEEDDSLQLVIKKQQQFKELYASAHDYCQRGEALLKRLERWEGVSTADLHVYEVRINSFWTLVQSFSERLEATGQNIQQACQLYRFLDQAYGWALAGLRHLAGVSMEECTLPNKCQAVIDSLQEYQSQHPPIPDARFQEMKVEAEKLQGERGLRQWSFAWSKCQETSKMFDRKLETALKTRDAAQRRSSVPSLSPTSSSSKTELGYSDSSSSSSLSCPVTEDLDVSIPPRSSSFVLPRSFSPMSSTPVQRRTPLLSRLNSSSSRKQQLRKTHSFDCPPTPEASRYGACPRAHSEPVRRGNTGVFIRGLEVSSTEAADRTLCPRTPAHRWAGPGARSPGTPPAEARPRGSKLRHIMEEMVTTEREYVRSLRYIIIHYFPEMERYDLPQDLRGKRSVIFGNLEKLLDFHSQFFLRELESCWKHPLRVSHCFLRHQEQFALYALYSKNKPKSDTLLANHGNSFFRRKQLELGDKMDLSSYLLKPIQRMSKYALLLNDIIKEVGVSQEAELTALQAAAHMVKFQLRHGNDLLAMDAIRDCDVNLKEQGQLIRQEEVTVWSGRKKCQRHMFLFEELLLLSKAKKMEGGLDVFNKHAFKVTASLPLRSKVTS</sequence>
<feature type="domain" description="DH" evidence="2">
    <location>
        <begin position="2078"/>
        <end position="2255"/>
    </location>
</feature>
<dbReference type="InterPro" id="IPR055251">
    <property type="entry name" value="SOS1_NGEF_PH"/>
</dbReference>
<feature type="compositionally biased region" description="Basic residues" evidence="1">
    <location>
        <begin position="635"/>
        <end position="648"/>
    </location>
</feature>
<feature type="compositionally biased region" description="Polar residues" evidence="1">
    <location>
        <begin position="1288"/>
        <end position="1322"/>
    </location>
</feature>
<feature type="region of interest" description="Disordered" evidence="1">
    <location>
        <begin position="2051"/>
        <end position="2076"/>
    </location>
</feature>
<feature type="compositionally biased region" description="Acidic residues" evidence="1">
    <location>
        <begin position="1236"/>
        <end position="1251"/>
    </location>
</feature>
<feature type="compositionally biased region" description="Polar residues" evidence="1">
    <location>
        <begin position="674"/>
        <end position="695"/>
    </location>
</feature>
<feature type="region of interest" description="Disordered" evidence="1">
    <location>
        <begin position="1059"/>
        <end position="1092"/>
    </location>
</feature>
<feature type="region of interest" description="Disordered" evidence="1">
    <location>
        <begin position="1908"/>
        <end position="1949"/>
    </location>
</feature>
<feature type="region of interest" description="Disordered" evidence="1">
    <location>
        <begin position="368"/>
        <end position="466"/>
    </location>
</feature>
<feature type="compositionally biased region" description="Low complexity" evidence="1">
    <location>
        <begin position="649"/>
        <end position="673"/>
    </location>
</feature>
<feature type="compositionally biased region" description="Basic and acidic residues" evidence="1">
    <location>
        <begin position="440"/>
        <end position="459"/>
    </location>
</feature>
<dbReference type="Gene3D" id="1.20.900.10">
    <property type="entry name" value="Dbl homology (DH) domain"/>
    <property type="match status" value="1"/>
</dbReference>
<name>A0A3P8V5T0_CYNSE</name>
<feature type="region of interest" description="Disordered" evidence="1">
    <location>
        <begin position="1154"/>
        <end position="1327"/>
    </location>
</feature>
<feature type="region of interest" description="Disordered" evidence="1">
    <location>
        <begin position="1112"/>
        <end position="1138"/>
    </location>
</feature>
<dbReference type="PANTHER" id="PTHR45845">
    <property type="entry name" value="RHO GUANINE NUCLEOTIDE EXCHANGE FACTOR-RELATED"/>
    <property type="match status" value="1"/>
</dbReference>
<feature type="region of interest" description="Disordered" evidence="1">
    <location>
        <begin position="618"/>
        <end position="697"/>
    </location>
</feature>
<feature type="compositionally biased region" description="Low complexity" evidence="1">
    <location>
        <begin position="1978"/>
        <end position="1993"/>
    </location>
</feature>
<dbReference type="STRING" id="244447.ENSCSEP00000009912"/>
<evidence type="ECO:0000313" key="4">
    <source>
        <dbReference type="Proteomes" id="UP000265120"/>
    </source>
</evidence>
<accession>A0A3P8V5T0</accession>
<feature type="compositionally biased region" description="Acidic residues" evidence="1">
    <location>
        <begin position="1113"/>
        <end position="1123"/>
    </location>
</feature>
<reference evidence="3" key="2">
    <citation type="submission" date="2025-08" db="UniProtKB">
        <authorList>
            <consortium name="Ensembl"/>
        </authorList>
    </citation>
    <scope>IDENTIFICATION</scope>
</reference>
<dbReference type="InterPro" id="IPR052231">
    <property type="entry name" value="Rho_GEF_signaling-related"/>
</dbReference>
<feature type="compositionally biased region" description="Low complexity" evidence="1">
    <location>
        <begin position="1935"/>
        <end position="1944"/>
    </location>
</feature>
<dbReference type="PROSITE" id="PS50010">
    <property type="entry name" value="DH_2"/>
    <property type="match status" value="1"/>
</dbReference>
<feature type="region of interest" description="Disordered" evidence="1">
    <location>
        <begin position="1962"/>
        <end position="2021"/>
    </location>
</feature>
<evidence type="ECO:0000313" key="3">
    <source>
        <dbReference type="Ensembl" id="ENSCSEP00000009912.1"/>
    </source>
</evidence>
<feature type="region of interest" description="Disordered" evidence="1">
    <location>
        <begin position="292"/>
        <end position="350"/>
    </location>
</feature>
<feature type="compositionally biased region" description="Acidic residues" evidence="1">
    <location>
        <begin position="1059"/>
        <end position="1068"/>
    </location>
</feature>
<dbReference type="GeneTree" id="ENSGT00940000158845"/>
<proteinExistence type="predicted"/>
<dbReference type="Proteomes" id="UP000265120">
    <property type="component" value="Chromosome 5"/>
</dbReference>
<dbReference type="SUPFAM" id="SSF50729">
    <property type="entry name" value="PH domain-like"/>
    <property type="match status" value="1"/>
</dbReference>
<feature type="compositionally biased region" description="Basic and acidic residues" evidence="1">
    <location>
        <begin position="1124"/>
        <end position="1138"/>
    </location>
</feature>